<dbReference type="AlphaFoldDB" id="A0A368UZ37"/>
<accession>A0A368UZ37</accession>
<dbReference type="SUPFAM" id="SSF51011">
    <property type="entry name" value="Glycosyl hydrolase domain"/>
    <property type="match status" value="1"/>
</dbReference>
<dbReference type="SMART" id="SM00813">
    <property type="entry name" value="Alpha-L-AF_C"/>
    <property type="match status" value="1"/>
</dbReference>
<proteinExistence type="inferred from homology"/>
<gene>
    <name evidence="10" type="ORF">DFO77_11355</name>
</gene>
<dbReference type="PANTHER" id="PTHR43576">
    <property type="entry name" value="ALPHA-L-ARABINOFURANOSIDASE C-RELATED"/>
    <property type="match status" value="1"/>
</dbReference>
<evidence type="ECO:0000256" key="1">
    <source>
        <dbReference type="ARBA" id="ARBA00001462"/>
    </source>
</evidence>
<dbReference type="GO" id="GO:0000272">
    <property type="term" value="P:polysaccharide catabolic process"/>
    <property type="evidence" value="ECO:0007669"/>
    <property type="project" value="TreeGrafter"/>
</dbReference>
<keyword evidence="6" id="KW-0119">Carbohydrate metabolism</keyword>
<evidence type="ECO:0000313" key="11">
    <source>
        <dbReference type="Proteomes" id="UP000252733"/>
    </source>
</evidence>
<feature type="chain" id="PRO_5016925687" description="non-reducing end alpha-L-arabinofuranosidase" evidence="8">
    <location>
        <begin position="24"/>
        <end position="503"/>
    </location>
</feature>
<dbReference type="Gene3D" id="2.60.40.1180">
    <property type="entry name" value="Golgi alpha-mannosidase II"/>
    <property type="match status" value="1"/>
</dbReference>
<name>A0A368UZ37_9BACT</name>
<dbReference type="SUPFAM" id="SSF51445">
    <property type="entry name" value="(Trans)glycosidases"/>
    <property type="match status" value="1"/>
</dbReference>
<comment type="subunit">
    <text evidence="3">Homohexamer; trimer of dimers.</text>
</comment>
<keyword evidence="5" id="KW-0378">Hydrolase</keyword>
<keyword evidence="11" id="KW-1185">Reference proteome</keyword>
<keyword evidence="7" id="KW-0326">Glycosidase</keyword>
<evidence type="ECO:0000256" key="4">
    <source>
        <dbReference type="ARBA" id="ARBA00012670"/>
    </source>
</evidence>
<evidence type="ECO:0000256" key="6">
    <source>
        <dbReference type="ARBA" id="ARBA00023277"/>
    </source>
</evidence>
<dbReference type="Proteomes" id="UP000252733">
    <property type="component" value="Unassembled WGS sequence"/>
</dbReference>
<comment type="caution">
    <text evidence="10">The sequence shown here is derived from an EMBL/GenBank/DDBJ whole genome shotgun (WGS) entry which is preliminary data.</text>
</comment>
<protein>
    <recommendedName>
        <fullName evidence="4">non-reducing end alpha-L-arabinofuranosidase</fullName>
        <ecNumber evidence="4">3.2.1.55</ecNumber>
    </recommendedName>
</protein>
<evidence type="ECO:0000256" key="8">
    <source>
        <dbReference type="SAM" id="SignalP"/>
    </source>
</evidence>
<evidence type="ECO:0000256" key="2">
    <source>
        <dbReference type="ARBA" id="ARBA00007186"/>
    </source>
</evidence>
<dbReference type="InterPro" id="IPR010720">
    <property type="entry name" value="Alpha-L-AF_C"/>
</dbReference>
<comment type="similarity">
    <text evidence="2">Belongs to the glycosyl hydrolase 51 family.</text>
</comment>
<evidence type="ECO:0000256" key="3">
    <source>
        <dbReference type="ARBA" id="ARBA00011165"/>
    </source>
</evidence>
<organism evidence="10 11">
    <name type="scientific">Marinilabilia salmonicolor</name>
    <dbReference type="NCBI Taxonomy" id="989"/>
    <lineage>
        <taxon>Bacteria</taxon>
        <taxon>Pseudomonadati</taxon>
        <taxon>Bacteroidota</taxon>
        <taxon>Bacteroidia</taxon>
        <taxon>Marinilabiliales</taxon>
        <taxon>Marinilabiliaceae</taxon>
        <taxon>Marinilabilia</taxon>
    </lineage>
</organism>
<dbReference type="Pfam" id="PF22848">
    <property type="entry name" value="ASD1_dom"/>
    <property type="match status" value="1"/>
</dbReference>
<dbReference type="GO" id="GO:0046373">
    <property type="term" value="P:L-arabinose metabolic process"/>
    <property type="evidence" value="ECO:0007669"/>
    <property type="project" value="InterPro"/>
</dbReference>
<sequence>MIRLKTLCLFTLICCLFLSNITAQESALIKIDPARTIDTIDPNIYGAFVEPIRTVVYGNIYDPESPFADENGFRKDFIDLIKELNIRNVRWPGGNFVSGYNWEDGIGPKDQRPAKLDLAWKQIETNQMGTDEYAKFCSLIGADNFLCINGGTGTLDDARNWVEYCNYEKGTYYSDLRRKYGNEEPFNVKYVGLGNEIDGPWQMGQKSVEDYCKFALEAGKLIEIIDEDIKLVASGSSLYRPGNKWVDWNEYVLDQMVGKIDYISIHRYASEALPGGRENDVFSDHMSLGLEIDEKIETTQASIEKAMVKSESERPVYISFDEYSPGFGGIRSALLLAQHLNSFIRHADIVKMANITMITGLTGHSPEGVFKNSLFHTFNLYSNNALGTALDVYTDAPTYDNEIFDNIPYLDVTAIYNESEKKVIVNVVNRHETDEIETKIDLQAGKYAGKATAKVINADNLDARNTLDESPVSVETRQMSFKGNVIQHTFPAHSFTQIEISTK</sequence>
<feature type="signal peptide" evidence="8">
    <location>
        <begin position="1"/>
        <end position="23"/>
    </location>
</feature>
<dbReference type="InterPro" id="IPR013780">
    <property type="entry name" value="Glyco_hydro_b"/>
</dbReference>
<dbReference type="InterPro" id="IPR017853">
    <property type="entry name" value="GH"/>
</dbReference>
<dbReference type="RefSeq" id="WP_114437173.1">
    <property type="nucleotide sequence ID" value="NZ_QPIZ01000013.1"/>
</dbReference>
<dbReference type="Gene3D" id="3.20.20.80">
    <property type="entry name" value="Glycosidases"/>
    <property type="match status" value="1"/>
</dbReference>
<dbReference type="EMBL" id="QPIZ01000013">
    <property type="protein sequence ID" value="RCW33290.1"/>
    <property type="molecule type" value="Genomic_DNA"/>
</dbReference>
<dbReference type="EC" id="3.2.1.55" evidence="4"/>
<dbReference type="PANTHER" id="PTHR43576:SF3">
    <property type="entry name" value="ALPHA-L-ARABINOFURANOSIDASE C"/>
    <property type="match status" value="1"/>
</dbReference>
<evidence type="ECO:0000259" key="9">
    <source>
        <dbReference type="SMART" id="SM00813"/>
    </source>
</evidence>
<dbReference type="Pfam" id="PF06964">
    <property type="entry name" value="Alpha-L-AF_C"/>
    <property type="match status" value="1"/>
</dbReference>
<evidence type="ECO:0000256" key="5">
    <source>
        <dbReference type="ARBA" id="ARBA00022801"/>
    </source>
</evidence>
<dbReference type="InterPro" id="IPR055235">
    <property type="entry name" value="ASD1_cat"/>
</dbReference>
<comment type="catalytic activity">
    <reaction evidence="1">
        <text>Hydrolysis of terminal non-reducing alpha-L-arabinofuranoside residues in alpha-L-arabinosides.</text>
        <dbReference type="EC" id="3.2.1.55"/>
    </reaction>
</comment>
<evidence type="ECO:0000256" key="7">
    <source>
        <dbReference type="ARBA" id="ARBA00023295"/>
    </source>
</evidence>
<feature type="domain" description="Alpha-L-arabinofuranosidase C-terminal" evidence="9">
    <location>
        <begin position="321"/>
        <end position="494"/>
    </location>
</feature>
<keyword evidence="8" id="KW-0732">Signal</keyword>
<dbReference type="GO" id="GO:0046556">
    <property type="term" value="F:alpha-L-arabinofuranosidase activity"/>
    <property type="evidence" value="ECO:0007669"/>
    <property type="project" value="UniProtKB-EC"/>
</dbReference>
<evidence type="ECO:0000313" key="10">
    <source>
        <dbReference type="EMBL" id="RCW33290.1"/>
    </source>
</evidence>
<reference evidence="10 11" key="1">
    <citation type="submission" date="2018-07" db="EMBL/GenBank/DDBJ databases">
        <title>Freshwater and sediment microbial communities from various areas in North America, analyzing microbe dynamics in response to fracking.</title>
        <authorList>
            <person name="Lamendella R."/>
        </authorList>
    </citation>
    <scope>NUCLEOTIDE SEQUENCE [LARGE SCALE GENOMIC DNA]</scope>
    <source>
        <strain evidence="10 11">160A</strain>
    </source>
</reference>